<feature type="compositionally biased region" description="Polar residues" evidence="1">
    <location>
        <begin position="399"/>
        <end position="408"/>
    </location>
</feature>
<reference evidence="2 3" key="1">
    <citation type="submission" date="2024-01" db="EMBL/GenBank/DDBJ databases">
        <title>The genomes of 5 underutilized Papilionoideae crops provide insights into root nodulation and disease resistanc.</title>
        <authorList>
            <person name="Yuan L."/>
        </authorList>
    </citation>
    <scope>NUCLEOTIDE SEQUENCE [LARGE SCALE GENOMIC DNA]</scope>
    <source>
        <strain evidence="2">ZHUSHIDOU_FW_LH</strain>
        <tissue evidence="2">Leaf</tissue>
    </source>
</reference>
<dbReference type="AlphaFoldDB" id="A0AAN9IDA0"/>
<sequence length="408" mass="44687">MNEKVERVREESSTQEDDLKARSMKKVKTSGSEDAEENVLVDLIMGSEEGKTFSYKETLLNQQDDHVHPFQEVDDAELPENKCNTSENGVKKPVGTAEADTAMDSDTAVVVSGNVEANKESEIISPGDKKIPDMSQSVNGEKEKIMENPFGPWMLVKRFPRNKERGGQRGNNSRGDSGNRNGQAVPADTPKSSGSRFNALIEEEEGNLVEGIITEEACMLHGENAKENRGVIDVGPVGSKKEVLKEIRVRNNIGGKNPQNRGPRSSSGPFKTKSRGESSNSVTTVQVLNPPKTIDTPPTIEQTKNNKSNLGLEKEIMARMRILEKNGGDFLSRFATSVHLPSKEEIAIVHSLNIPNRKEVPPDLNSSDGHQTSIMEEDTQPMAVGGDERENVVSHDVGSKNQTCDQSQ</sequence>
<dbReference type="Proteomes" id="UP001372338">
    <property type="component" value="Unassembled WGS sequence"/>
</dbReference>
<feature type="compositionally biased region" description="Basic and acidic residues" evidence="1">
    <location>
        <begin position="1"/>
        <end position="21"/>
    </location>
</feature>
<comment type="caution">
    <text evidence="2">The sequence shown here is derived from an EMBL/GenBank/DDBJ whole genome shotgun (WGS) entry which is preliminary data.</text>
</comment>
<accession>A0AAN9IDA0</accession>
<name>A0AAN9IDA0_CROPI</name>
<evidence type="ECO:0000313" key="3">
    <source>
        <dbReference type="Proteomes" id="UP001372338"/>
    </source>
</evidence>
<protein>
    <submittedName>
        <fullName evidence="2">Uncharacterized protein</fullName>
    </submittedName>
</protein>
<dbReference type="EMBL" id="JAYWIO010000004">
    <property type="protein sequence ID" value="KAK7268601.1"/>
    <property type="molecule type" value="Genomic_DNA"/>
</dbReference>
<feature type="compositionally biased region" description="Low complexity" evidence="1">
    <location>
        <begin position="170"/>
        <end position="183"/>
    </location>
</feature>
<feature type="compositionally biased region" description="Polar residues" evidence="1">
    <location>
        <begin position="364"/>
        <end position="374"/>
    </location>
</feature>
<feature type="region of interest" description="Disordered" evidence="1">
    <location>
        <begin position="249"/>
        <end position="308"/>
    </location>
</feature>
<feature type="region of interest" description="Disordered" evidence="1">
    <location>
        <begin position="1"/>
        <end position="35"/>
    </location>
</feature>
<proteinExistence type="predicted"/>
<evidence type="ECO:0000256" key="1">
    <source>
        <dbReference type="SAM" id="MobiDB-lite"/>
    </source>
</evidence>
<feature type="region of interest" description="Disordered" evidence="1">
    <location>
        <begin position="140"/>
        <end position="205"/>
    </location>
</feature>
<keyword evidence="3" id="KW-1185">Reference proteome</keyword>
<feature type="compositionally biased region" description="Polar residues" evidence="1">
    <location>
        <begin position="277"/>
        <end position="287"/>
    </location>
</feature>
<organism evidence="2 3">
    <name type="scientific">Crotalaria pallida</name>
    <name type="common">Smooth rattlebox</name>
    <name type="synonym">Crotalaria striata</name>
    <dbReference type="NCBI Taxonomy" id="3830"/>
    <lineage>
        <taxon>Eukaryota</taxon>
        <taxon>Viridiplantae</taxon>
        <taxon>Streptophyta</taxon>
        <taxon>Embryophyta</taxon>
        <taxon>Tracheophyta</taxon>
        <taxon>Spermatophyta</taxon>
        <taxon>Magnoliopsida</taxon>
        <taxon>eudicotyledons</taxon>
        <taxon>Gunneridae</taxon>
        <taxon>Pentapetalae</taxon>
        <taxon>rosids</taxon>
        <taxon>fabids</taxon>
        <taxon>Fabales</taxon>
        <taxon>Fabaceae</taxon>
        <taxon>Papilionoideae</taxon>
        <taxon>50 kb inversion clade</taxon>
        <taxon>genistoids sensu lato</taxon>
        <taxon>core genistoids</taxon>
        <taxon>Crotalarieae</taxon>
        <taxon>Crotalaria</taxon>
    </lineage>
</organism>
<feature type="region of interest" description="Disordered" evidence="1">
    <location>
        <begin position="356"/>
        <end position="408"/>
    </location>
</feature>
<evidence type="ECO:0000313" key="2">
    <source>
        <dbReference type="EMBL" id="KAK7268601.1"/>
    </source>
</evidence>
<feature type="region of interest" description="Disordered" evidence="1">
    <location>
        <begin position="76"/>
        <end position="105"/>
    </location>
</feature>
<feature type="compositionally biased region" description="Polar residues" evidence="1">
    <location>
        <begin position="299"/>
        <end position="308"/>
    </location>
</feature>
<feature type="compositionally biased region" description="Polar residues" evidence="1">
    <location>
        <begin position="257"/>
        <end position="269"/>
    </location>
</feature>
<gene>
    <name evidence="2" type="ORF">RIF29_21302</name>
</gene>